<dbReference type="SUPFAM" id="SSF116846">
    <property type="entry name" value="MIT domain"/>
    <property type="match status" value="2"/>
</dbReference>
<proteinExistence type="inferred from homology"/>
<dbReference type="SUPFAM" id="SSF54001">
    <property type="entry name" value="Cysteine proteinases"/>
    <property type="match status" value="1"/>
</dbReference>
<dbReference type="SMART" id="SM00230">
    <property type="entry name" value="CysPc"/>
    <property type="match status" value="1"/>
</dbReference>
<dbReference type="OrthoDB" id="167576at2759"/>
<gene>
    <name evidence="8" type="ORF">pdam_00016803</name>
</gene>
<reference evidence="8 9" key="1">
    <citation type="journal article" date="2018" name="Sci. Rep.">
        <title>Comparative analysis of the Pocillopora damicornis genome highlights role of immune system in coral evolution.</title>
        <authorList>
            <person name="Cunning R."/>
            <person name="Bay R.A."/>
            <person name="Gillette P."/>
            <person name="Baker A.C."/>
            <person name="Traylor-Knowles N."/>
        </authorList>
    </citation>
    <scope>NUCLEOTIDE SEQUENCE [LARGE SCALE GENOMIC DNA]</scope>
    <source>
        <strain evidence="8">RSMAS</strain>
        <tissue evidence="8">Whole animal</tissue>
    </source>
</reference>
<evidence type="ECO:0000313" key="8">
    <source>
        <dbReference type="EMBL" id="RMX39822.1"/>
    </source>
</evidence>
<name>A0A3M6TEL4_POCDA</name>
<feature type="active site" evidence="5 6">
    <location>
        <position position="251"/>
    </location>
</feature>
<keyword evidence="3 6" id="KW-0378">Hydrolase</keyword>
<sequence>MVDVTELCEDGYRLAIQAVDLDKMGSGGAAAFFYIEAAEALIKALSYDPSLENGVERAEFLLKQALHEDERGRQIDALPLYTDAADLCIKTSSSLPDSDNLKKKLHGLAKQAIERAEAIKATLSTKPESAGSDSTTITRGVKDLSLMSSGESTPGTSTGDKRPHLTVKELEVLKRTSYINGKLFPPWLDIDLKERFAYPDCYSDKDGQLALSQKQKARFTKWLRPTELCENPEMIYAISSFSIKQTIVSDCSFLASLAISAAYERNFKKTLITSIIYPQNRAGKPVINPSGKYMIKLRINGVSRKVIIDDTLPVGRDGELLCSYSNNRNEMWVSLIEKAYLKSIDLHALTGWIPERMSIKRNNPTFNESMHFDRLLNGVRSGDCLVTVATGPMSESEADRAGLVPTHAYALLDIRKVKGHRLLQLKNPWSHLRWKGKFSEMDSTSWTPELQRALNYDRKSAIQIDNGKNVEH</sequence>
<comment type="caution">
    <text evidence="8">The sequence shown here is derived from an EMBL/GenBank/DDBJ whole genome shotgun (WGS) entry which is preliminary data.</text>
</comment>
<evidence type="ECO:0000256" key="4">
    <source>
        <dbReference type="ARBA" id="ARBA00022807"/>
    </source>
</evidence>
<protein>
    <recommendedName>
        <fullName evidence="7">Calpain catalytic domain-containing protein</fullName>
    </recommendedName>
</protein>
<dbReference type="Pfam" id="PF04212">
    <property type="entry name" value="MIT"/>
    <property type="match status" value="1"/>
</dbReference>
<dbReference type="InterPro" id="IPR038765">
    <property type="entry name" value="Papain-like_cys_pep_sf"/>
</dbReference>
<dbReference type="InterPro" id="IPR051297">
    <property type="entry name" value="PalB/RIM13"/>
</dbReference>
<dbReference type="InterPro" id="IPR007330">
    <property type="entry name" value="MIT_dom"/>
</dbReference>
<dbReference type="SMART" id="SM00745">
    <property type="entry name" value="MIT"/>
    <property type="match status" value="1"/>
</dbReference>
<dbReference type="GO" id="GO:0006508">
    <property type="term" value="P:proteolysis"/>
    <property type="evidence" value="ECO:0007669"/>
    <property type="project" value="UniProtKB-KW"/>
</dbReference>
<dbReference type="GO" id="GO:0004198">
    <property type="term" value="F:calcium-dependent cysteine-type endopeptidase activity"/>
    <property type="evidence" value="ECO:0007669"/>
    <property type="project" value="InterPro"/>
</dbReference>
<dbReference type="PRINTS" id="PR00704">
    <property type="entry name" value="CALPAIN"/>
</dbReference>
<dbReference type="PANTHER" id="PTHR46143">
    <property type="entry name" value="CALPAIN-7"/>
    <property type="match status" value="1"/>
</dbReference>
<feature type="active site" evidence="5 6">
    <location>
        <position position="427"/>
    </location>
</feature>
<feature type="domain" description="Calpain catalytic" evidence="7">
    <location>
        <begin position="209"/>
        <end position="447"/>
    </location>
</feature>
<evidence type="ECO:0000256" key="2">
    <source>
        <dbReference type="ARBA" id="ARBA00022670"/>
    </source>
</evidence>
<accession>A0A3M6TEL4</accession>
<evidence type="ECO:0000256" key="6">
    <source>
        <dbReference type="PROSITE-ProRule" id="PRU00239"/>
    </source>
</evidence>
<dbReference type="InterPro" id="IPR001300">
    <property type="entry name" value="Peptidase_C2_calpain_cat"/>
</dbReference>
<dbReference type="AlphaFoldDB" id="A0A3M6TEL4"/>
<evidence type="ECO:0000259" key="7">
    <source>
        <dbReference type="PROSITE" id="PS50203"/>
    </source>
</evidence>
<keyword evidence="2 6" id="KW-0645">Protease</keyword>
<dbReference type="InterPro" id="IPR036181">
    <property type="entry name" value="MIT_dom_sf"/>
</dbReference>
<dbReference type="EMBL" id="RCHS01003781">
    <property type="protein sequence ID" value="RMX39822.1"/>
    <property type="molecule type" value="Genomic_DNA"/>
</dbReference>
<evidence type="ECO:0000256" key="1">
    <source>
        <dbReference type="ARBA" id="ARBA00007623"/>
    </source>
</evidence>
<evidence type="ECO:0000256" key="5">
    <source>
        <dbReference type="PIRSR" id="PIRSR622684-1"/>
    </source>
</evidence>
<organism evidence="8 9">
    <name type="scientific">Pocillopora damicornis</name>
    <name type="common">Cauliflower coral</name>
    <name type="synonym">Millepora damicornis</name>
    <dbReference type="NCBI Taxonomy" id="46731"/>
    <lineage>
        <taxon>Eukaryota</taxon>
        <taxon>Metazoa</taxon>
        <taxon>Cnidaria</taxon>
        <taxon>Anthozoa</taxon>
        <taxon>Hexacorallia</taxon>
        <taxon>Scleractinia</taxon>
        <taxon>Astrocoeniina</taxon>
        <taxon>Pocilloporidae</taxon>
        <taxon>Pocillopora</taxon>
    </lineage>
</organism>
<dbReference type="Gene3D" id="1.20.58.80">
    <property type="entry name" value="Phosphotransferase system, lactose/cellobiose-type IIA subunit"/>
    <property type="match status" value="1"/>
</dbReference>
<evidence type="ECO:0000313" key="9">
    <source>
        <dbReference type="Proteomes" id="UP000275408"/>
    </source>
</evidence>
<dbReference type="PANTHER" id="PTHR46143:SF1">
    <property type="entry name" value="CALPAIN-7"/>
    <property type="match status" value="1"/>
</dbReference>
<feature type="active site" evidence="5 6">
    <location>
        <position position="407"/>
    </location>
</feature>
<dbReference type="PROSITE" id="PS50203">
    <property type="entry name" value="CALPAIN_CAT"/>
    <property type="match status" value="1"/>
</dbReference>
<comment type="similarity">
    <text evidence="1">Belongs to the peptidase C2 family.</text>
</comment>
<dbReference type="Proteomes" id="UP000275408">
    <property type="component" value="Unassembled WGS sequence"/>
</dbReference>
<dbReference type="STRING" id="46731.A0A3M6TEL4"/>
<dbReference type="Gene3D" id="3.90.70.10">
    <property type="entry name" value="Cysteine proteinases"/>
    <property type="match status" value="1"/>
</dbReference>
<dbReference type="CDD" id="cd00044">
    <property type="entry name" value="CysPc"/>
    <property type="match status" value="1"/>
</dbReference>
<keyword evidence="4 6" id="KW-0788">Thiol protease</keyword>
<keyword evidence="9" id="KW-1185">Reference proteome</keyword>
<evidence type="ECO:0000256" key="3">
    <source>
        <dbReference type="ARBA" id="ARBA00022801"/>
    </source>
</evidence>
<dbReference type="InterPro" id="IPR022684">
    <property type="entry name" value="Calpain_cysteine_protease"/>
</dbReference>
<dbReference type="Pfam" id="PF00648">
    <property type="entry name" value="Peptidase_C2"/>
    <property type="match status" value="1"/>
</dbReference>